<evidence type="ECO:0000313" key="4">
    <source>
        <dbReference type="Proteomes" id="UP001221142"/>
    </source>
</evidence>
<dbReference type="AlphaFoldDB" id="A0AAD7CH76"/>
<keyword evidence="4" id="KW-1185">Reference proteome</keyword>
<evidence type="ECO:0000313" key="3">
    <source>
        <dbReference type="EMBL" id="KAJ7648117.1"/>
    </source>
</evidence>
<dbReference type="EMBL" id="JARKIF010000002">
    <property type="protein sequence ID" value="KAJ7648117.1"/>
    <property type="molecule type" value="Genomic_DNA"/>
</dbReference>
<feature type="compositionally biased region" description="Low complexity" evidence="1">
    <location>
        <begin position="187"/>
        <end position="202"/>
    </location>
</feature>
<keyword evidence="2" id="KW-1133">Transmembrane helix</keyword>
<comment type="caution">
    <text evidence="3">The sequence shown here is derived from an EMBL/GenBank/DDBJ whole genome shotgun (WGS) entry which is preliminary data.</text>
</comment>
<evidence type="ECO:0000256" key="1">
    <source>
        <dbReference type="SAM" id="MobiDB-lite"/>
    </source>
</evidence>
<protein>
    <submittedName>
        <fullName evidence="3">Uncharacterized protein</fullName>
    </submittedName>
</protein>
<keyword evidence="2" id="KW-0812">Transmembrane</keyword>
<evidence type="ECO:0000256" key="2">
    <source>
        <dbReference type="SAM" id="Phobius"/>
    </source>
</evidence>
<proteinExistence type="predicted"/>
<accession>A0AAD7CH76</accession>
<feature type="region of interest" description="Disordered" evidence="1">
    <location>
        <begin position="229"/>
        <end position="259"/>
    </location>
</feature>
<gene>
    <name evidence="3" type="ORF">FB45DRAFT_1052470</name>
</gene>
<sequence>MSDLSSPPRLSIRTDIAPPDMCRVDATARVLMHKMMADAYEHGRLVWKENRRRRAWTGQPESDEFPCGPSEAQKEVMDWLVAEGLMFPDEDEDSSDEDSIPTSPPDSPSTSESLRPVPWHSRLELVKGGYKSASEPALSSAHSSTSRLLATMKRALPMVRIKPKRASPAGLAPSKPTTSITPTECRSLSANSSSSPTSRVPSWDGSESVLTTAMRRAAMRRAIVESDCAPSPLPVAPKPKPTRRPEFPPPESYRWPTRTSMRPPQLNVADHPLDSIESEPDLRRWYHGVAFFLFWHFAIIAVCSYLLLRVFWKPIAYMASVYYTVLAIGFMSSFFW</sequence>
<feature type="transmembrane region" description="Helical" evidence="2">
    <location>
        <begin position="315"/>
        <end position="335"/>
    </location>
</feature>
<name>A0AAD7CH76_9AGAR</name>
<dbReference type="Proteomes" id="UP001221142">
    <property type="component" value="Unassembled WGS sequence"/>
</dbReference>
<feature type="region of interest" description="Disordered" evidence="1">
    <location>
        <begin position="88"/>
        <end position="118"/>
    </location>
</feature>
<feature type="compositionally biased region" description="Polar residues" evidence="1">
    <location>
        <begin position="175"/>
        <end position="186"/>
    </location>
</feature>
<reference evidence="3" key="1">
    <citation type="submission" date="2023-03" db="EMBL/GenBank/DDBJ databases">
        <title>Massive genome expansion in bonnet fungi (Mycena s.s.) driven by repeated elements and novel gene families across ecological guilds.</title>
        <authorList>
            <consortium name="Lawrence Berkeley National Laboratory"/>
            <person name="Harder C.B."/>
            <person name="Miyauchi S."/>
            <person name="Viragh M."/>
            <person name="Kuo A."/>
            <person name="Thoen E."/>
            <person name="Andreopoulos B."/>
            <person name="Lu D."/>
            <person name="Skrede I."/>
            <person name="Drula E."/>
            <person name="Henrissat B."/>
            <person name="Morin E."/>
            <person name="Kohler A."/>
            <person name="Barry K."/>
            <person name="LaButti K."/>
            <person name="Morin E."/>
            <person name="Salamov A."/>
            <person name="Lipzen A."/>
            <person name="Mereny Z."/>
            <person name="Hegedus B."/>
            <person name="Baldrian P."/>
            <person name="Stursova M."/>
            <person name="Weitz H."/>
            <person name="Taylor A."/>
            <person name="Grigoriev I.V."/>
            <person name="Nagy L.G."/>
            <person name="Martin F."/>
            <person name="Kauserud H."/>
        </authorList>
    </citation>
    <scope>NUCLEOTIDE SEQUENCE</scope>
    <source>
        <strain evidence="3">9284</strain>
    </source>
</reference>
<feature type="compositionally biased region" description="Acidic residues" evidence="1">
    <location>
        <begin position="88"/>
        <end position="99"/>
    </location>
</feature>
<organism evidence="3 4">
    <name type="scientific">Roridomyces roridus</name>
    <dbReference type="NCBI Taxonomy" id="1738132"/>
    <lineage>
        <taxon>Eukaryota</taxon>
        <taxon>Fungi</taxon>
        <taxon>Dikarya</taxon>
        <taxon>Basidiomycota</taxon>
        <taxon>Agaricomycotina</taxon>
        <taxon>Agaricomycetes</taxon>
        <taxon>Agaricomycetidae</taxon>
        <taxon>Agaricales</taxon>
        <taxon>Marasmiineae</taxon>
        <taxon>Mycenaceae</taxon>
        <taxon>Roridomyces</taxon>
    </lineage>
</organism>
<feature type="transmembrane region" description="Helical" evidence="2">
    <location>
        <begin position="285"/>
        <end position="308"/>
    </location>
</feature>
<feature type="region of interest" description="Disordered" evidence="1">
    <location>
        <begin position="161"/>
        <end position="207"/>
    </location>
</feature>
<keyword evidence="2" id="KW-0472">Membrane</keyword>